<keyword evidence="7" id="KW-1185">Reference proteome</keyword>
<dbReference type="PANTHER" id="PTHR43498:SF1">
    <property type="entry name" value="COB--COM HETERODISULFIDE REDUCTASE IRON-SULFUR SUBUNIT A"/>
    <property type="match status" value="1"/>
</dbReference>
<evidence type="ECO:0000256" key="2">
    <source>
        <dbReference type="ARBA" id="ARBA00022723"/>
    </source>
</evidence>
<keyword evidence="2" id="KW-0479">Metal-binding</keyword>
<dbReference type="PATRIC" id="fig|1156395.6.peg.1493"/>
<evidence type="ECO:0000256" key="1">
    <source>
        <dbReference type="ARBA" id="ARBA00022485"/>
    </source>
</evidence>
<dbReference type="GO" id="GO:0016491">
    <property type="term" value="F:oxidoreductase activity"/>
    <property type="evidence" value="ECO:0007669"/>
    <property type="project" value="UniProtKB-KW"/>
</dbReference>
<dbReference type="AlphaFoldDB" id="A0A1B9F585"/>
<dbReference type="GO" id="GO:0046872">
    <property type="term" value="F:metal ion binding"/>
    <property type="evidence" value="ECO:0007669"/>
    <property type="project" value="UniProtKB-KW"/>
</dbReference>
<sequence length="454" mass="49149">MPGFLYNEKIYIGVGVGVGVGKACKYTYTYIKNEKRSGLMSDKILVIGGGFSGLTAACEAAEMGYEVAIVEREDYLGGRVAQLNKYFPKLCPPTCGLEINFKRIRTNPRITFYTRSEVESVSGGPGAYNVKIKVNPKYTTPQCMNCKPGEAAATTEVPNEFNFGMDTRKGIYLPHPMAFPNQCVMDPAVAQSDEGKAIEAAMPAGHIDLGQQPETIDLNVGAIIIATGWDPYDATKMDNLGFGKYENIITNMMMERMASPSGPTGGKILRPSDKEAPKSIGFVQCAGSRDENHLPYCSFICCMATLKQITYIREQYPDTDVYVFYIDIRAAGRKYENFYAKVKADEKVKFIKGKVAEVREGSSPGSVILVAEDTIGGGKVEQEVDLAVLATGMQPTGAKVKIPGIQYDEDGFVVQQEGIIPCGCAKRPADVVSSAQSATAAALKAVQTIVRRAG</sequence>
<dbReference type="SUPFAM" id="SSF51905">
    <property type="entry name" value="FAD/NAD(P)-binding domain"/>
    <property type="match status" value="1"/>
</dbReference>
<comment type="caution">
    <text evidence="6">The sequence shown here is derived from an EMBL/GenBank/DDBJ whole genome shotgun (WGS) entry which is preliminary data.</text>
</comment>
<dbReference type="Gene3D" id="3.40.50.720">
    <property type="entry name" value="NAD(P)-binding Rossmann-like Domain"/>
    <property type="match status" value="1"/>
</dbReference>
<dbReference type="InterPro" id="IPR036188">
    <property type="entry name" value="FAD/NAD-bd_sf"/>
</dbReference>
<evidence type="ECO:0000256" key="5">
    <source>
        <dbReference type="ARBA" id="ARBA00023014"/>
    </source>
</evidence>
<dbReference type="EMBL" id="MAGO01000007">
    <property type="protein sequence ID" value="OCC14994.1"/>
    <property type="molecule type" value="Genomic_DNA"/>
</dbReference>
<gene>
    <name evidence="6" type="ORF">DBT_1480</name>
</gene>
<evidence type="ECO:0000256" key="3">
    <source>
        <dbReference type="ARBA" id="ARBA00023002"/>
    </source>
</evidence>
<evidence type="ECO:0000256" key="4">
    <source>
        <dbReference type="ARBA" id="ARBA00023004"/>
    </source>
</evidence>
<dbReference type="GO" id="GO:0051539">
    <property type="term" value="F:4 iron, 4 sulfur cluster binding"/>
    <property type="evidence" value="ECO:0007669"/>
    <property type="project" value="UniProtKB-KW"/>
</dbReference>
<organism evidence="6 7">
    <name type="scientific">Dissulfuribacter thermophilus</name>
    <dbReference type="NCBI Taxonomy" id="1156395"/>
    <lineage>
        <taxon>Bacteria</taxon>
        <taxon>Pseudomonadati</taxon>
        <taxon>Thermodesulfobacteriota</taxon>
        <taxon>Dissulfuribacteria</taxon>
        <taxon>Dissulfuribacterales</taxon>
        <taxon>Dissulfuribacteraceae</taxon>
        <taxon>Dissulfuribacter</taxon>
    </lineage>
</organism>
<name>A0A1B9F585_9BACT</name>
<keyword evidence="1" id="KW-0004">4Fe-4S</keyword>
<dbReference type="Pfam" id="PF13450">
    <property type="entry name" value="NAD_binding_8"/>
    <property type="match status" value="1"/>
</dbReference>
<accession>A0A1B9F585</accession>
<dbReference type="Proteomes" id="UP000093080">
    <property type="component" value="Unassembled WGS sequence"/>
</dbReference>
<keyword evidence="4" id="KW-0408">Iron</keyword>
<protein>
    <submittedName>
        <fullName evidence="6">Adenylylsulfate reductase-associated electron transfer protein QmoA</fullName>
    </submittedName>
</protein>
<evidence type="ECO:0000313" key="6">
    <source>
        <dbReference type="EMBL" id="OCC14994.1"/>
    </source>
</evidence>
<dbReference type="STRING" id="1156395.DBT_1480"/>
<proteinExistence type="predicted"/>
<dbReference type="PANTHER" id="PTHR43498">
    <property type="entry name" value="FERREDOXIN:COB-COM HETERODISULFIDE REDUCTASE SUBUNIT A"/>
    <property type="match status" value="1"/>
</dbReference>
<evidence type="ECO:0000313" key="7">
    <source>
        <dbReference type="Proteomes" id="UP000093080"/>
    </source>
</evidence>
<dbReference type="InterPro" id="IPR039650">
    <property type="entry name" value="HdrA-like"/>
</dbReference>
<reference evidence="6 7" key="1">
    <citation type="submission" date="2016-06" db="EMBL/GenBank/DDBJ databases">
        <title>Respiratory ammonification of nitrate coupled to the oxidation of elemental sulfur in deep-sea autotrophic thermophilic bacteria.</title>
        <authorList>
            <person name="Slobodkina G.B."/>
            <person name="Mardanov A.V."/>
            <person name="Ravin N.V."/>
            <person name="Frolova A.A."/>
            <person name="Viryasiv M.B."/>
            <person name="Chernyh N.A."/>
            <person name="Bonch-Osmolovskaya E.A."/>
            <person name="Slobodkin A.I."/>
        </authorList>
    </citation>
    <scope>NUCLEOTIDE SEQUENCE [LARGE SCALE GENOMIC DNA]</scope>
    <source>
        <strain evidence="6 7">S69</strain>
    </source>
</reference>
<keyword evidence="5" id="KW-0411">Iron-sulfur</keyword>
<keyword evidence="3" id="KW-0560">Oxidoreductase</keyword>